<feature type="compositionally biased region" description="Basic residues" evidence="1">
    <location>
        <begin position="34"/>
        <end position="43"/>
    </location>
</feature>
<reference evidence="2 3" key="1">
    <citation type="submission" date="2015-03" db="EMBL/GenBank/DDBJ databases">
        <title>Genome assembly of Sandaracinus amylolyticus DSM 53668.</title>
        <authorList>
            <person name="Sharma G."/>
            <person name="Subramanian S."/>
        </authorList>
    </citation>
    <scope>NUCLEOTIDE SEQUENCE [LARGE SCALE GENOMIC DNA]</scope>
    <source>
        <strain evidence="2 3">DSM 53668</strain>
    </source>
</reference>
<accession>A0A0F6W9T8</accession>
<dbReference type="STRING" id="927083.DB32_008197"/>
<dbReference type="AlphaFoldDB" id="A0A0F6W9T8"/>
<evidence type="ECO:0000313" key="3">
    <source>
        <dbReference type="Proteomes" id="UP000034883"/>
    </source>
</evidence>
<proteinExistence type="predicted"/>
<sequence>MSAGPLARADGRDGLGPGRTHRTRNAPRESRRIQGLHRIRSRSRNADLRGVRLPAGALPA</sequence>
<evidence type="ECO:0000313" key="2">
    <source>
        <dbReference type="EMBL" id="AKF11048.1"/>
    </source>
</evidence>
<organism evidence="2 3">
    <name type="scientific">Sandaracinus amylolyticus</name>
    <dbReference type="NCBI Taxonomy" id="927083"/>
    <lineage>
        <taxon>Bacteria</taxon>
        <taxon>Pseudomonadati</taxon>
        <taxon>Myxococcota</taxon>
        <taxon>Polyangia</taxon>
        <taxon>Polyangiales</taxon>
        <taxon>Sandaracinaceae</taxon>
        <taxon>Sandaracinus</taxon>
    </lineage>
</organism>
<feature type="region of interest" description="Disordered" evidence="1">
    <location>
        <begin position="1"/>
        <end position="60"/>
    </location>
</feature>
<name>A0A0F6W9T8_9BACT</name>
<evidence type="ECO:0000256" key="1">
    <source>
        <dbReference type="SAM" id="MobiDB-lite"/>
    </source>
</evidence>
<dbReference type="KEGG" id="samy:DB32_008197"/>
<dbReference type="Proteomes" id="UP000034883">
    <property type="component" value="Chromosome"/>
</dbReference>
<protein>
    <submittedName>
        <fullName evidence="2">Uncharacterized protein</fullName>
    </submittedName>
</protein>
<gene>
    <name evidence="2" type="ORF">DB32_008197</name>
</gene>
<dbReference type="EMBL" id="CP011125">
    <property type="protein sequence ID" value="AKF11048.1"/>
    <property type="molecule type" value="Genomic_DNA"/>
</dbReference>
<keyword evidence="3" id="KW-1185">Reference proteome</keyword>